<reference evidence="1 2" key="2">
    <citation type="journal article" date="2022" name="Mol. Ecol. Resour.">
        <title>The genomes of chicory, endive, great burdock and yacon provide insights into Asteraceae paleo-polyploidization history and plant inulin production.</title>
        <authorList>
            <person name="Fan W."/>
            <person name="Wang S."/>
            <person name="Wang H."/>
            <person name="Wang A."/>
            <person name="Jiang F."/>
            <person name="Liu H."/>
            <person name="Zhao H."/>
            <person name="Xu D."/>
            <person name="Zhang Y."/>
        </authorList>
    </citation>
    <scope>NUCLEOTIDE SEQUENCE [LARGE SCALE GENOMIC DNA]</scope>
    <source>
        <strain evidence="2">cv. Niubang</strain>
    </source>
</reference>
<comment type="caution">
    <text evidence="1">The sequence shown here is derived from an EMBL/GenBank/DDBJ whole genome shotgun (WGS) entry which is preliminary data.</text>
</comment>
<name>A0ACB8ZWG0_ARCLA</name>
<keyword evidence="2" id="KW-1185">Reference proteome</keyword>
<accession>A0ACB8ZWG0</accession>
<dbReference type="EMBL" id="CM042055">
    <property type="protein sequence ID" value="KAI3701983.1"/>
    <property type="molecule type" value="Genomic_DNA"/>
</dbReference>
<evidence type="ECO:0000313" key="2">
    <source>
        <dbReference type="Proteomes" id="UP001055879"/>
    </source>
</evidence>
<proteinExistence type="predicted"/>
<gene>
    <name evidence="1" type="ORF">L6452_27527</name>
</gene>
<protein>
    <submittedName>
        <fullName evidence="1">Uncharacterized protein</fullName>
    </submittedName>
</protein>
<sequence>MEGVDYLSDERKKAQFDVDDVKVAWAGSREALEVSDRIAKLRSPGGAIMGGDSVMNPELIINHKFPEHYKETTQLSRKF</sequence>
<reference evidence="2" key="1">
    <citation type="journal article" date="2022" name="Mol. Ecol. Resour.">
        <title>The genomes of chicory, endive, great burdock and yacon provide insights into Asteraceae palaeo-polyploidization history and plant inulin production.</title>
        <authorList>
            <person name="Fan W."/>
            <person name="Wang S."/>
            <person name="Wang H."/>
            <person name="Wang A."/>
            <person name="Jiang F."/>
            <person name="Liu H."/>
            <person name="Zhao H."/>
            <person name="Xu D."/>
            <person name="Zhang Y."/>
        </authorList>
    </citation>
    <scope>NUCLEOTIDE SEQUENCE [LARGE SCALE GENOMIC DNA]</scope>
    <source>
        <strain evidence="2">cv. Niubang</strain>
    </source>
</reference>
<dbReference type="Proteomes" id="UP001055879">
    <property type="component" value="Linkage Group LG09"/>
</dbReference>
<organism evidence="1 2">
    <name type="scientific">Arctium lappa</name>
    <name type="common">Greater burdock</name>
    <name type="synonym">Lappa major</name>
    <dbReference type="NCBI Taxonomy" id="4217"/>
    <lineage>
        <taxon>Eukaryota</taxon>
        <taxon>Viridiplantae</taxon>
        <taxon>Streptophyta</taxon>
        <taxon>Embryophyta</taxon>
        <taxon>Tracheophyta</taxon>
        <taxon>Spermatophyta</taxon>
        <taxon>Magnoliopsida</taxon>
        <taxon>eudicotyledons</taxon>
        <taxon>Gunneridae</taxon>
        <taxon>Pentapetalae</taxon>
        <taxon>asterids</taxon>
        <taxon>campanulids</taxon>
        <taxon>Asterales</taxon>
        <taxon>Asteraceae</taxon>
        <taxon>Carduoideae</taxon>
        <taxon>Cardueae</taxon>
        <taxon>Arctiinae</taxon>
        <taxon>Arctium</taxon>
    </lineage>
</organism>
<evidence type="ECO:0000313" key="1">
    <source>
        <dbReference type="EMBL" id="KAI3701983.1"/>
    </source>
</evidence>